<reference evidence="1 2" key="1">
    <citation type="submission" date="2019-10" db="EMBL/GenBank/DDBJ databases">
        <title>Isolation and characterization of Methanoculleus sp. Wushi-C6 from a hot spring well.</title>
        <authorList>
            <person name="Chen S.-C."/>
            <person name="Lan Z.-H."/>
            <person name="You Y.-T."/>
            <person name="Lai M.-C."/>
        </authorList>
    </citation>
    <scope>NUCLEOTIDE SEQUENCE [LARGE SCALE GENOMIC DNA]</scope>
    <source>
        <strain evidence="1 2">Wushi-C6</strain>
    </source>
</reference>
<evidence type="ECO:0000313" key="1">
    <source>
        <dbReference type="EMBL" id="MDV2482459.1"/>
    </source>
</evidence>
<accession>A0ABU3X317</accession>
<proteinExistence type="predicted"/>
<protein>
    <submittedName>
        <fullName evidence="1">Uncharacterized protein</fullName>
    </submittedName>
</protein>
<dbReference type="Proteomes" id="UP001281203">
    <property type="component" value="Unassembled WGS sequence"/>
</dbReference>
<dbReference type="EMBL" id="WBKO01000002">
    <property type="protein sequence ID" value="MDV2482459.1"/>
    <property type="molecule type" value="Genomic_DNA"/>
</dbReference>
<comment type="caution">
    <text evidence="1">The sequence shown here is derived from an EMBL/GenBank/DDBJ whole genome shotgun (WGS) entry which is preliminary data.</text>
</comment>
<gene>
    <name evidence="1" type="ORF">F8E02_10695</name>
</gene>
<sequence>MPACNHGKHSPSATRSGWSEGFIREHSGKYKRRALWENLLKRMMCQTFKTIIKYLDESGQIASDSQGKICWIHNPDLVRRYAMREDLRI</sequence>
<evidence type="ECO:0000313" key="2">
    <source>
        <dbReference type="Proteomes" id="UP001281203"/>
    </source>
</evidence>
<keyword evidence="2" id="KW-1185">Reference proteome</keyword>
<organism evidence="1 2">
    <name type="scientific">Methanoculleus caldifontis</name>
    <dbReference type="NCBI Taxonomy" id="2651577"/>
    <lineage>
        <taxon>Archaea</taxon>
        <taxon>Methanobacteriati</taxon>
        <taxon>Methanobacteriota</taxon>
        <taxon>Stenosarchaea group</taxon>
        <taxon>Methanomicrobia</taxon>
        <taxon>Methanomicrobiales</taxon>
        <taxon>Methanomicrobiaceae</taxon>
        <taxon>Methanoculleus</taxon>
    </lineage>
</organism>
<name>A0ABU3X317_9EURY</name>